<comment type="similarity">
    <text evidence="1">Belongs to the AHA1 family.</text>
</comment>
<gene>
    <name evidence="4" type="ORF">CB0940_08718</name>
    <name evidence="5" type="ORF">RHO25_009952</name>
</gene>
<feature type="compositionally biased region" description="Low complexity" evidence="2">
    <location>
        <begin position="196"/>
        <end position="209"/>
    </location>
</feature>
<dbReference type="InterPro" id="IPR036338">
    <property type="entry name" value="Aha1"/>
</dbReference>
<protein>
    <submittedName>
        <fullName evidence="4">Hypotheticalsprotein</fullName>
    </submittedName>
</protein>
<keyword evidence="7" id="KW-1185">Reference proteome</keyword>
<proteinExistence type="inferred from homology"/>
<dbReference type="Pfam" id="PF08327">
    <property type="entry name" value="AHSA1"/>
    <property type="match status" value="1"/>
</dbReference>
<evidence type="ECO:0000313" key="6">
    <source>
        <dbReference type="Proteomes" id="UP000230605"/>
    </source>
</evidence>
<dbReference type="InterPro" id="IPR023393">
    <property type="entry name" value="START-like_dom_sf"/>
</dbReference>
<reference evidence="4 6" key="1">
    <citation type="submission" date="2015-10" db="EMBL/GenBank/DDBJ databases">
        <title>The cercosporin biosynthetic gene cluster was horizontally transferred to several fungal lineages and shown to be expanded in Cercospora beticola based on microsynteny with recipient genomes.</title>
        <authorList>
            <person name="De Jonge R."/>
            <person name="Ebert M.K."/>
            <person name="Suttle J.C."/>
            <person name="Jurick Ii W.M."/>
            <person name="Secor G.A."/>
            <person name="Thomma B.P."/>
            <person name="Van De Peer Y."/>
            <person name="Bolton M.D."/>
        </authorList>
    </citation>
    <scope>NUCLEOTIDE SEQUENCE [LARGE SCALE GENOMIC DNA]</scope>
    <source>
        <strain evidence="4 6">09-40</strain>
    </source>
</reference>
<sequence length="346" mass="38988">MVLHNPNNWHWVNKDVSTWTKDYLDKDLVGIKAEKNGVNAEVSKVLSMDGDVEVAQRKGKVITIFDVRLQLEWTGNIPVKEEHENDDGTKEEREGTKDVSGTITIPEVAHDTEEDEYVFEVELYSSSLEKEPAKELVRKEITPQLRSHFQKLGPALIAEHGKDVQHAPGENPSAKFTAAKTYSNSGINKSGEKSASTTTTTNNGNTSVVNTTTLSDQQEFRTTADQVYEVFTDPQRIAAFTRGAPKLFEGAHEGGKFEIFGGNVSGSYVKLEKPTYLEQKWRLAQWPQGHYSTLKIRFEQNDVDAVTIMRVDWEGVPIGQEEPTKRNWDEYYIRSIKTTFGFGTIL</sequence>
<dbReference type="GO" id="GO:0006457">
    <property type="term" value="P:protein folding"/>
    <property type="evidence" value="ECO:0007669"/>
    <property type="project" value="TreeGrafter"/>
</dbReference>
<dbReference type="Gene3D" id="3.30.530.20">
    <property type="match status" value="1"/>
</dbReference>
<dbReference type="PANTHER" id="PTHR13009:SF22">
    <property type="entry name" value="LD43819P"/>
    <property type="match status" value="1"/>
</dbReference>
<evidence type="ECO:0000256" key="2">
    <source>
        <dbReference type="SAM" id="MobiDB-lite"/>
    </source>
</evidence>
<dbReference type="GO" id="GO:0001671">
    <property type="term" value="F:ATPase activator activity"/>
    <property type="evidence" value="ECO:0007669"/>
    <property type="project" value="InterPro"/>
</dbReference>
<dbReference type="SUPFAM" id="SSF55961">
    <property type="entry name" value="Bet v1-like"/>
    <property type="match status" value="1"/>
</dbReference>
<dbReference type="Proteomes" id="UP000230605">
    <property type="component" value="Chromosome 6"/>
</dbReference>
<dbReference type="GO" id="GO:0005829">
    <property type="term" value="C:cytosol"/>
    <property type="evidence" value="ECO:0007669"/>
    <property type="project" value="TreeGrafter"/>
</dbReference>
<evidence type="ECO:0000313" key="4">
    <source>
        <dbReference type="EMBL" id="PIA94399.1"/>
    </source>
</evidence>
<dbReference type="PANTHER" id="PTHR13009">
    <property type="entry name" value="HEAT SHOCK PROTEIN 90 HSP90 CO-CHAPERONE AHA-1"/>
    <property type="match status" value="1"/>
</dbReference>
<dbReference type="Gene3D" id="3.15.10.20">
    <property type="entry name" value="Activator of Hsp90 ATPase Aha1, N-terminal domain"/>
    <property type="match status" value="1"/>
</dbReference>
<evidence type="ECO:0000313" key="5">
    <source>
        <dbReference type="EMBL" id="WPB05300.1"/>
    </source>
</evidence>
<evidence type="ECO:0000259" key="3">
    <source>
        <dbReference type="SMART" id="SM01000"/>
    </source>
</evidence>
<dbReference type="AlphaFoldDB" id="A0A2G5HPD5"/>
<evidence type="ECO:0000313" key="7">
    <source>
        <dbReference type="Proteomes" id="UP001302367"/>
    </source>
</evidence>
<dbReference type="SUPFAM" id="SSF103111">
    <property type="entry name" value="Activator of Hsp90 ATPase, Aha1"/>
    <property type="match status" value="1"/>
</dbReference>
<accession>A0A2G5HPD5</accession>
<dbReference type="SMART" id="SM01000">
    <property type="entry name" value="Aha1_N"/>
    <property type="match status" value="1"/>
</dbReference>
<feature type="region of interest" description="Disordered" evidence="2">
    <location>
        <begin position="184"/>
        <end position="209"/>
    </location>
</feature>
<dbReference type="InterPro" id="IPR015310">
    <property type="entry name" value="AHSA1-like_N"/>
</dbReference>
<feature type="region of interest" description="Disordered" evidence="2">
    <location>
        <begin position="79"/>
        <end position="99"/>
    </location>
</feature>
<dbReference type="OrthoDB" id="567237at2759"/>
<name>A0A2G5HPD5_CERBT</name>
<feature type="compositionally biased region" description="Basic and acidic residues" evidence="2">
    <location>
        <begin position="79"/>
        <end position="97"/>
    </location>
</feature>
<dbReference type="GO" id="GO:0051087">
    <property type="term" value="F:protein-folding chaperone binding"/>
    <property type="evidence" value="ECO:0007669"/>
    <property type="project" value="InterPro"/>
</dbReference>
<dbReference type="EMBL" id="CP134189">
    <property type="protein sequence ID" value="WPB05300.1"/>
    <property type="molecule type" value="Genomic_DNA"/>
</dbReference>
<organism evidence="4 6">
    <name type="scientific">Cercospora beticola</name>
    <name type="common">Sugarbeet leaf spot fungus</name>
    <dbReference type="NCBI Taxonomy" id="122368"/>
    <lineage>
        <taxon>Eukaryota</taxon>
        <taxon>Fungi</taxon>
        <taxon>Dikarya</taxon>
        <taxon>Ascomycota</taxon>
        <taxon>Pezizomycotina</taxon>
        <taxon>Dothideomycetes</taxon>
        <taxon>Dothideomycetidae</taxon>
        <taxon>Mycosphaerellales</taxon>
        <taxon>Mycosphaerellaceae</taxon>
        <taxon>Cercospora</taxon>
    </lineage>
</organism>
<dbReference type="CDD" id="cd08892">
    <property type="entry name" value="SRPBCC_Aha1"/>
    <property type="match status" value="1"/>
</dbReference>
<reference evidence="5 7" key="2">
    <citation type="submission" date="2023-09" db="EMBL/GenBank/DDBJ databases">
        <title>Complete-Gapless Cercospora beticola genome.</title>
        <authorList>
            <person name="Wyatt N.A."/>
            <person name="Spanner R.E."/>
            <person name="Bolton M.D."/>
        </authorList>
    </citation>
    <scope>NUCLEOTIDE SEQUENCE [LARGE SCALE GENOMIC DNA]</scope>
    <source>
        <strain evidence="5">Cb09-40</strain>
    </source>
</reference>
<dbReference type="InterPro" id="IPR013538">
    <property type="entry name" value="ASHA1/2-like_C"/>
</dbReference>
<evidence type="ECO:0000256" key="1">
    <source>
        <dbReference type="ARBA" id="ARBA00006817"/>
    </source>
</evidence>
<feature type="domain" description="Activator of Hsp90 ATPase AHSA1-like N-terminal" evidence="3">
    <location>
        <begin position="13"/>
        <end position="162"/>
    </location>
</feature>
<dbReference type="Pfam" id="PF09229">
    <property type="entry name" value="Aha1_N"/>
    <property type="match status" value="1"/>
</dbReference>
<dbReference type="Proteomes" id="UP001302367">
    <property type="component" value="Chromosome 6"/>
</dbReference>
<dbReference type="EMBL" id="LKMD01000104">
    <property type="protein sequence ID" value="PIA94399.1"/>
    <property type="molecule type" value="Genomic_DNA"/>
</dbReference>